<accession>A0A0F9YJG5</accession>
<dbReference type="GO" id="GO:0051082">
    <property type="term" value="F:unfolded protein binding"/>
    <property type="evidence" value="ECO:0007669"/>
    <property type="project" value="InterPro"/>
</dbReference>
<dbReference type="NCBIfam" id="TIGR00684">
    <property type="entry name" value="narJ"/>
    <property type="match status" value="1"/>
</dbReference>
<organism evidence="2">
    <name type="scientific">marine sediment metagenome</name>
    <dbReference type="NCBI Taxonomy" id="412755"/>
    <lineage>
        <taxon>unclassified sequences</taxon>
        <taxon>metagenomes</taxon>
        <taxon>ecological metagenomes</taxon>
    </lineage>
</organism>
<evidence type="ECO:0000256" key="1">
    <source>
        <dbReference type="ARBA" id="ARBA00023063"/>
    </source>
</evidence>
<dbReference type="SUPFAM" id="SSF89155">
    <property type="entry name" value="TorD-like"/>
    <property type="match status" value="1"/>
</dbReference>
<evidence type="ECO:0008006" key="3">
    <source>
        <dbReference type="Google" id="ProtNLM"/>
    </source>
</evidence>
<dbReference type="PANTHER" id="PTHR43680">
    <property type="entry name" value="NITRATE REDUCTASE MOLYBDENUM COFACTOR ASSEMBLY CHAPERONE"/>
    <property type="match status" value="1"/>
</dbReference>
<proteinExistence type="predicted"/>
<dbReference type="GO" id="GO:0051131">
    <property type="term" value="P:chaperone-mediated protein complex assembly"/>
    <property type="evidence" value="ECO:0007669"/>
    <property type="project" value="InterPro"/>
</dbReference>
<dbReference type="EMBL" id="LAZR01000022">
    <property type="protein sequence ID" value="KKO04709.1"/>
    <property type="molecule type" value="Genomic_DNA"/>
</dbReference>
<dbReference type="GO" id="GO:0016530">
    <property type="term" value="F:metallochaperone activity"/>
    <property type="evidence" value="ECO:0007669"/>
    <property type="project" value="TreeGrafter"/>
</dbReference>
<comment type="caution">
    <text evidence="2">The sequence shown here is derived from an EMBL/GenBank/DDBJ whole genome shotgun (WGS) entry which is preliminary data.</text>
</comment>
<protein>
    <recommendedName>
        <fullName evidence="3">Nitrate reductase molybdenum cofactor assembly chaperone</fullName>
    </recommendedName>
</protein>
<gene>
    <name evidence="2" type="ORF">LCGC14_0085380</name>
</gene>
<dbReference type="InterPro" id="IPR003765">
    <property type="entry name" value="NO3_reductase_chaperone_NarJ"/>
</dbReference>
<dbReference type="InterPro" id="IPR036411">
    <property type="entry name" value="TorD-like_sf"/>
</dbReference>
<dbReference type="InterPro" id="IPR020945">
    <property type="entry name" value="DMSO/NO3_reduct_chaperone"/>
</dbReference>
<sequence>MTRTFKALSALLTYPSSELQAAIPDIRAVLTEEAVLTPPLIEALQPLLQRLTEGDIIELQEAYVLLFDRSRTLSLNLFEHVHGESRDRGGAMVDLLETYRAGGFDLVGPELPDHLPVLLEFLSTRLMAEAREILADAGPILVALAERLTRRETPYAAILVALADMGRAGADTGVAAALLSQKDDDPEDLVALDAVWEEAQVTFAPDPNAGCPVSRDILAAMDKPLNPARAGAGN</sequence>
<name>A0A0F9YJG5_9ZZZZ</name>
<dbReference type="GO" id="GO:0042128">
    <property type="term" value="P:nitrate assimilation"/>
    <property type="evidence" value="ECO:0007669"/>
    <property type="project" value="UniProtKB-KW"/>
</dbReference>
<dbReference type="Gene3D" id="1.10.3480.10">
    <property type="entry name" value="TorD-like"/>
    <property type="match status" value="1"/>
</dbReference>
<dbReference type="PANTHER" id="PTHR43680:SF2">
    <property type="entry name" value="NITRATE REDUCTASE MOLYBDENUM COFACTOR ASSEMBLY CHAPERONE NARJ"/>
    <property type="match status" value="1"/>
</dbReference>
<keyword evidence="1" id="KW-0534">Nitrate assimilation</keyword>
<dbReference type="Pfam" id="PF02613">
    <property type="entry name" value="Nitrate_red_del"/>
    <property type="match status" value="1"/>
</dbReference>
<evidence type="ECO:0000313" key="2">
    <source>
        <dbReference type="EMBL" id="KKO04709.1"/>
    </source>
</evidence>
<dbReference type="AlphaFoldDB" id="A0A0F9YJG5"/>
<reference evidence="2" key="1">
    <citation type="journal article" date="2015" name="Nature">
        <title>Complex archaea that bridge the gap between prokaryotes and eukaryotes.</title>
        <authorList>
            <person name="Spang A."/>
            <person name="Saw J.H."/>
            <person name="Jorgensen S.L."/>
            <person name="Zaremba-Niedzwiedzka K."/>
            <person name="Martijn J."/>
            <person name="Lind A.E."/>
            <person name="van Eijk R."/>
            <person name="Schleper C."/>
            <person name="Guy L."/>
            <person name="Ettema T.J."/>
        </authorList>
    </citation>
    <scope>NUCLEOTIDE SEQUENCE</scope>
</reference>